<name>A0A2H1VC85_SPOFR</name>
<proteinExistence type="predicted"/>
<organism evidence="1">
    <name type="scientific">Spodoptera frugiperda</name>
    <name type="common">Fall armyworm</name>
    <dbReference type="NCBI Taxonomy" id="7108"/>
    <lineage>
        <taxon>Eukaryota</taxon>
        <taxon>Metazoa</taxon>
        <taxon>Ecdysozoa</taxon>
        <taxon>Arthropoda</taxon>
        <taxon>Hexapoda</taxon>
        <taxon>Insecta</taxon>
        <taxon>Pterygota</taxon>
        <taxon>Neoptera</taxon>
        <taxon>Endopterygota</taxon>
        <taxon>Lepidoptera</taxon>
        <taxon>Glossata</taxon>
        <taxon>Ditrysia</taxon>
        <taxon>Noctuoidea</taxon>
        <taxon>Noctuidae</taxon>
        <taxon>Amphipyrinae</taxon>
        <taxon>Spodoptera</taxon>
    </lineage>
</organism>
<dbReference type="EMBL" id="ODYU01001762">
    <property type="protein sequence ID" value="SOQ38411.1"/>
    <property type="molecule type" value="Genomic_DNA"/>
</dbReference>
<dbReference type="AlphaFoldDB" id="A0A2H1VC85"/>
<sequence>MVEKLYSYFWDFDKRKSKRMAWSQVRLPNKGSRVVARSLELCSVFGNRLTAYYMGLITQVVKSGRVMYKAALRAIMCTSAYSFGDKRRDVYSKLLVPSSTDCRVNLHTFHNDVSTTLETKLRNHSPIGVLTSVSPIHE</sequence>
<protein>
    <submittedName>
        <fullName evidence="1">SFRICE_011559</fullName>
    </submittedName>
</protein>
<accession>A0A2H1VC85</accession>
<evidence type="ECO:0000313" key="1">
    <source>
        <dbReference type="EMBL" id="SOQ38411.1"/>
    </source>
</evidence>
<reference evidence="1" key="1">
    <citation type="submission" date="2016-07" db="EMBL/GenBank/DDBJ databases">
        <authorList>
            <person name="Bretaudeau A."/>
        </authorList>
    </citation>
    <scope>NUCLEOTIDE SEQUENCE</scope>
    <source>
        <strain evidence="1">Rice</strain>
        <tissue evidence="1">Whole body</tissue>
    </source>
</reference>
<gene>
    <name evidence="1" type="ORF">SFRICE_011559</name>
</gene>